<dbReference type="GeneID" id="81704902"/>
<feature type="transmembrane region" description="Helical" evidence="6">
    <location>
        <begin position="20"/>
        <end position="46"/>
    </location>
</feature>
<evidence type="ECO:0000256" key="2">
    <source>
        <dbReference type="ARBA" id="ARBA00022475"/>
    </source>
</evidence>
<accession>A0A9X3MCE7</accession>
<dbReference type="InterPro" id="IPR032689">
    <property type="entry name" value="TraG-D_C"/>
</dbReference>
<dbReference type="Gene3D" id="3.40.50.300">
    <property type="entry name" value="P-loop containing nucleotide triphosphate hydrolases"/>
    <property type="match status" value="1"/>
</dbReference>
<keyword evidence="5 6" id="KW-0472">Membrane</keyword>
<evidence type="ECO:0000256" key="6">
    <source>
        <dbReference type="SAM" id="Phobius"/>
    </source>
</evidence>
<keyword evidence="2" id="KW-1003">Cell membrane</keyword>
<dbReference type="PANTHER" id="PTHR37937:SF1">
    <property type="entry name" value="CONJUGATIVE TRANSFER: DNA TRANSPORT"/>
    <property type="match status" value="1"/>
</dbReference>
<evidence type="ECO:0000259" key="7">
    <source>
        <dbReference type="Pfam" id="PF12696"/>
    </source>
</evidence>
<keyword evidence="4 6" id="KW-1133">Transmembrane helix</keyword>
<comment type="subcellular location">
    <subcellularLocation>
        <location evidence="1">Cell membrane</location>
        <topology evidence="1">Multi-pass membrane protein</topology>
    </subcellularLocation>
</comment>
<dbReference type="AlphaFoldDB" id="A0A9X3MCE7"/>
<evidence type="ECO:0000313" key="8">
    <source>
        <dbReference type="EMBL" id="MCZ9308004.1"/>
    </source>
</evidence>
<feature type="transmembrane region" description="Helical" evidence="6">
    <location>
        <begin position="67"/>
        <end position="92"/>
    </location>
</feature>
<keyword evidence="3 6" id="KW-0812">Transmembrane</keyword>
<reference evidence="8" key="1">
    <citation type="submission" date="2022-02" db="EMBL/GenBank/DDBJ databases">
        <title>Corynebacterium sp. from urogenital microbiome.</title>
        <authorList>
            <person name="Cappelli E.A."/>
            <person name="Ribeiro T.G."/>
            <person name="Peixe L."/>
        </authorList>
    </citation>
    <scope>NUCLEOTIDE SEQUENCE</scope>
    <source>
        <strain evidence="8">C8Ua_181</strain>
    </source>
</reference>
<organism evidence="8 9">
    <name type="scientific">Corynebacterium curieae</name>
    <dbReference type="NCBI Taxonomy" id="2913500"/>
    <lineage>
        <taxon>Bacteria</taxon>
        <taxon>Bacillati</taxon>
        <taxon>Actinomycetota</taxon>
        <taxon>Actinomycetes</taxon>
        <taxon>Mycobacteriales</taxon>
        <taxon>Corynebacteriaceae</taxon>
        <taxon>Corynebacterium</taxon>
    </lineage>
</organism>
<name>A0A9X3MCE7_9CORY</name>
<dbReference type="GO" id="GO:0005886">
    <property type="term" value="C:plasma membrane"/>
    <property type="evidence" value="ECO:0007669"/>
    <property type="project" value="UniProtKB-SubCell"/>
</dbReference>
<protein>
    <submittedName>
        <fullName evidence="8">TraM recognition domain-containing protein</fullName>
    </submittedName>
</protein>
<dbReference type="SUPFAM" id="SSF52540">
    <property type="entry name" value="P-loop containing nucleoside triphosphate hydrolases"/>
    <property type="match status" value="1"/>
</dbReference>
<dbReference type="InterPro" id="IPR051539">
    <property type="entry name" value="T4SS-coupling_protein"/>
</dbReference>
<gene>
    <name evidence="8" type="ORF">L8V01_11040</name>
</gene>
<evidence type="ECO:0000313" key="9">
    <source>
        <dbReference type="Proteomes" id="UP001146430"/>
    </source>
</evidence>
<evidence type="ECO:0000256" key="1">
    <source>
        <dbReference type="ARBA" id="ARBA00004651"/>
    </source>
</evidence>
<evidence type="ECO:0000256" key="4">
    <source>
        <dbReference type="ARBA" id="ARBA00022989"/>
    </source>
</evidence>
<dbReference type="PANTHER" id="PTHR37937">
    <property type="entry name" value="CONJUGATIVE TRANSFER: DNA TRANSPORT"/>
    <property type="match status" value="1"/>
</dbReference>
<sequence>MGKTNPRNSGGPGTDGQTIFLAVILVAALSVLGTVQIGAVASWKLAGKDKPPLNPFQTLAGLIKGQIEWTVIATVAAVLLWLAIAGLVYLWMKSKPKKTTSTTGQASKYLAPKGDIASLSRKSAEKKAAKFIGEDAAKDYPGLRMGKDLQSRRGVYSSWEDLYLVIFGPRRGKTTSQVIPAIVDAPGNVLTTSNKADIVYDTAAITEARGNIWIFDPQGLVAGRDDRPWYFDPLDAVRRDPMKMDSEAIALADIFRSAAHGDNSTGDAFFSEGGRDLLGRLFLAAALDNRPITDVFRWVNDDEDRTPVGILQRFDEWESMADALNGTYSITERTRSGLFSQAAQMAAPLGRRAIRQWVTPDEDKDKFEPEQFVRADHDTLYLLSKEGVDNAAALTTALAAATMKAAERYGEENGLRLPVPMIAALDEAANTVPWPELPKLYSHYGSRGIIVMTILQSYAQGVKAWGKEGMEALWSAASVLLYGGGVRDQDMLNKLELLIGDYEELTKSVSRSADGGRSTSIQAREKKILNAAELAALPYGQALAFTGRRPFALYLEPFWERTYWNEKTRQLLPAQQ</sequence>
<dbReference type="InterPro" id="IPR027417">
    <property type="entry name" value="P-loop_NTPase"/>
</dbReference>
<dbReference type="RefSeq" id="WP_070624137.1">
    <property type="nucleotide sequence ID" value="NZ_JAKMUU010000010.1"/>
</dbReference>
<dbReference type="Proteomes" id="UP001146430">
    <property type="component" value="Unassembled WGS sequence"/>
</dbReference>
<dbReference type="Pfam" id="PF12696">
    <property type="entry name" value="TraG-D_C"/>
    <property type="match status" value="1"/>
</dbReference>
<proteinExistence type="predicted"/>
<evidence type="ECO:0000256" key="3">
    <source>
        <dbReference type="ARBA" id="ARBA00022692"/>
    </source>
</evidence>
<comment type="caution">
    <text evidence="8">The sequence shown here is derived from an EMBL/GenBank/DDBJ whole genome shotgun (WGS) entry which is preliminary data.</text>
</comment>
<feature type="domain" description="TraD/TraG TraM recognition site" evidence="7">
    <location>
        <begin position="421"/>
        <end position="538"/>
    </location>
</feature>
<dbReference type="CDD" id="cd01127">
    <property type="entry name" value="TrwB_TraG_TraD_VirD4"/>
    <property type="match status" value="1"/>
</dbReference>
<evidence type="ECO:0000256" key="5">
    <source>
        <dbReference type="ARBA" id="ARBA00023136"/>
    </source>
</evidence>
<dbReference type="EMBL" id="JAKMUU010000010">
    <property type="protein sequence ID" value="MCZ9308004.1"/>
    <property type="molecule type" value="Genomic_DNA"/>
</dbReference>